<evidence type="ECO:0000256" key="2">
    <source>
        <dbReference type="ARBA" id="ARBA00022475"/>
    </source>
</evidence>
<feature type="transmembrane region" description="Helical" evidence="6">
    <location>
        <begin position="84"/>
        <end position="100"/>
    </location>
</feature>
<keyword evidence="5 6" id="KW-0472">Membrane</keyword>
<comment type="caution">
    <text evidence="7">The sequence shown here is derived from an EMBL/GenBank/DDBJ whole genome shotgun (WGS) entry which is preliminary data.</text>
</comment>
<dbReference type="AlphaFoldDB" id="A0A423T8R4"/>
<reference evidence="7 8" key="1">
    <citation type="submission" date="2018-04" db="EMBL/GenBank/DDBJ databases">
        <authorList>
            <person name="Zhang X."/>
            <person name="Yuan J."/>
            <person name="Li F."/>
            <person name="Xiang J."/>
        </authorList>
    </citation>
    <scope>NUCLEOTIDE SEQUENCE [LARGE SCALE GENOMIC DNA]</scope>
    <source>
        <tissue evidence="7">Muscle</tissue>
    </source>
</reference>
<dbReference type="Proteomes" id="UP000283509">
    <property type="component" value="Unassembled WGS sequence"/>
</dbReference>
<evidence type="ECO:0008006" key="9">
    <source>
        <dbReference type="Google" id="ProtNLM"/>
    </source>
</evidence>
<feature type="transmembrane region" description="Helical" evidence="6">
    <location>
        <begin position="121"/>
        <end position="141"/>
    </location>
</feature>
<evidence type="ECO:0000256" key="1">
    <source>
        <dbReference type="ARBA" id="ARBA00004651"/>
    </source>
</evidence>
<keyword evidence="3 6" id="KW-0812">Transmembrane</keyword>
<proteinExistence type="predicted"/>
<dbReference type="InterPro" id="IPR013604">
    <property type="entry name" value="7TM_chemorcpt"/>
</dbReference>
<evidence type="ECO:0000256" key="3">
    <source>
        <dbReference type="ARBA" id="ARBA00022692"/>
    </source>
</evidence>
<comment type="subcellular location">
    <subcellularLocation>
        <location evidence="1">Cell membrane</location>
        <topology evidence="1">Multi-pass membrane protein</topology>
    </subcellularLocation>
</comment>
<reference evidence="7 8" key="2">
    <citation type="submission" date="2019-01" db="EMBL/GenBank/DDBJ databases">
        <title>The decoding of complex shrimp genome reveals the adaptation for benthos swimmer, frequently molting mechanism and breeding impact on genome.</title>
        <authorList>
            <person name="Sun Y."/>
            <person name="Gao Y."/>
            <person name="Yu Y."/>
        </authorList>
    </citation>
    <scope>NUCLEOTIDE SEQUENCE [LARGE SCALE GENOMIC DNA]</scope>
    <source>
        <tissue evidence="7">Muscle</tissue>
    </source>
</reference>
<evidence type="ECO:0000256" key="4">
    <source>
        <dbReference type="ARBA" id="ARBA00022989"/>
    </source>
</evidence>
<feature type="transmembrane region" description="Helical" evidence="6">
    <location>
        <begin position="46"/>
        <end position="64"/>
    </location>
</feature>
<dbReference type="EMBL" id="QCYY01002102">
    <property type="protein sequence ID" value="ROT72851.1"/>
    <property type="molecule type" value="Genomic_DNA"/>
</dbReference>
<feature type="transmembrane region" description="Helical" evidence="6">
    <location>
        <begin position="257"/>
        <end position="279"/>
    </location>
</feature>
<feature type="transmembrane region" description="Helical" evidence="6">
    <location>
        <begin position="291"/>
        <end position="311"/>
    </location>
</feature>
<feature type="transmembrane region" description="Helical" evidence="6">
    <location>
        <begin position="153"/>
        <end position="178"/>
    </location>
</feature>
<feature type="transmembrane region" description="Helical" evidence="6">
    <location>
        <begin position="12"/>
        <end position="34"/>
    </location>
</feature>
<protein>
    <recommendedName>
        <fullName evidence="9">Gustatory receptor</fullName>
    </recommendedName>
</protein>
<dbReference type="GO" id="GO:0005886">
    <property type="term" value="C:plasma membrane"/>
    <property type="evidence" value="ECO:0007669"/>
    <property type="project" value="UniProtKB-SubCell"/>
</dbReference>
<keyword evidence="8" id="KW-1185">Reference proteome</keyword>
<evidence type="ECO:0000256" key="5">
    <source>
        <dbReference type="ARBA" id="ARBA00023136"/>
    </source>
</evidence>
<name>A0A423T8R4_PENVA</name>
<dbReference type="GO" id="GO:0050909">
    <property type="term" value="P:sensory perception of taste"/>
    <property type="evidence" value="ECO:0007669"/>
    <property type="project" value="InterPro"/>
</dbReference>
<sequence>MRRFSDAEEPALVGVEGSWPVLFRASGVLGFVLLRRRPSGHYEPSWPRLLPMAAIVSAMGWHLFTFPFSFTDVAYDAFADITSYSLNVVYITHAFGVAVYRRRETRQLLRGLEGTQEPAKAWVSVAGSLVFILHTALYFAINYLIVSWDSLYTFHWVCMTLIFPVLPLLFALYLASLIHALTQVYRRTAKELGRGCSEGRPWASVSLRLDKVLPGLQELEDNVPSQSIYHLRRSVRDFNGVASIVTHCKKLSHLVSLYNQIFSGAIALTLLTFLVNLLNSTYYTAISFGDWFMFYGGGLSYTVTVICYFYLLCGRADALRAAHDMVEEALLDLQQHPDTSSDDRNRLLSLSLHLRNRPAHISVGSMGGLSSSTFVVMVNAALTYTAILFQYRPTSSKDQ</sequence>
<evidence type="ECO:0000313" key="8">
    <source>
        <dbReference type="Proteomes" id="UP000283509"/>
    </source>
</evidence>
<evidence type="ECO:0000313" key="7">
    <source>
        <dbReference type="EMBL" id="ROT72851.1"/>
    </source>
</evidence>
<keyword evidence="2" id="KW-1003">Cell membrane</keyword>
<keyword evidence="4 6" id="KW-1133">Transmembrane helix</keyword>
<dbReference type="Pfam" id="PF08395">
    <property type="entry name" value="7tm_7"/>
    <property type="match status" value="1"/>
</dbReference>
<accession>A0A423T8R4</accession>
<organism evidence="7 8">
    <name type="scientific">Penaeus vannamei</name>
    <name type="common">Whiteleg shrimp</name>
    <name type="synonym">Litopenaeus vannamei</name>
    <dbReference type="NCBI Taxonomy" id="6689"/>
    <lineage>
        <taxon>Eukaryota</taxon>
        <taxon>Metazoa</taxon>
        <taxon>Ecdysozoa</taxon>
        <taxon>Arthropoda</taxon>
        <taxon>Crustacea</taxon>
        <taxon>Multicrustacea</taxon>
        <taxon>Malacostraca</taxon>
        <taxon>Eumalacostraca</taxon>
        <taxon>Eucarida</taxon>
        <taxon>Decapoda</taxon>
        <taxon>Dendrobranchiata</taxon>
        <taxon>Penaeoidea</taxon>
        <taxon>Penaeidae</taxon>
        <taxon>Penaeus</taxon>
    </lineage>
</organism>
<evidence type="ECO:0000256" key="6">
    <source>
        <dbReference type="SAM" id="Phobius"/>
    </source>
</evidence>
<gene>
    <name evidence="7" type="ORF">C7M84_008751</name>
</gene>